<evidence type="ECO:0000313" key="5">
    <source>
        <dbReference type="Proteomes" id="UP001058120"/>
    </source>
</evidence>
<organism evidence="4 5">
    <name type="scientific">Taurinivorans muris</name>
    <dbReference type="NCBI Taxonomy" id="2787751"/>
    <lineage>
        <taxon>Bacteria</taxon>
        <taxon>Pseudomonadati</taxon>
        <taxon>Thermodesulfobacteriota</taxon>
        <taxon>Desulfovibrionia</taxon>
        <taxon>Desulfovibrionales</taxon>
        <taxon>Desulfovibrionaceae</taxon>
        <taxon>Taurinivorans</taxon>
    </lineage>
</organism>
<dbReference type="InterPro" id="IPR000182">
    <property type="entry name" value="GNAT_dom"/>
</dbReference>
<keyword evidence="1" id="KW-0808">Transferase</keyword>
<evidence type="ECO:0000256" key="2">
    <source>
        <dbReference type="ARBA" id="ARBA00023315"/>
    </source>
</evidence>
<feature type="domain" description="N-acetyltransferase" evidence="3">
    <location>
        <begin position="2"/>
        <end position="155"/>
    </location>
</feature>
<dbReference type="RefSeq" id="WP_334315963.1">
    <property type="nucleotide sequence ID" value="NZ_CP065938.1"/>
</dbReference>
<dbReference type="PANTHER" id="PTHR10545:SF29">
    <property type="entry name" value="GH14572P-RELATED"/>
    <property type="match status" value="1"/>
</dbReference>
<reference evidence="4" key="1">
    <citation type="submission" date="2020-12" db="EMBL/GenBank/DDBJ databases">
        <title>Taurinivorans muris gen. nov., sp. nov., fundamental and realized metabolic niche of a ubiquitous sulfidogenic bacterium in the murine intestine.</title>
        <authorList>
            <person name="Ye H."/>
            <person name="Hanson B.T."/>
            <person name="Loy A."/>
        </authorList>
    </citation>
    <scope>NUCLEOTIDE SEQUENCE</scope>
    <source>
        <strain evidence="4">LT0009</strain>
    </source>
</reference>
<evidence type="ECO:0000313" key="4">
    <source>
        <dbReference type="EMBL" id="UWX06358.1"/>
    </source>
</evidence>
<dbReference type="EMBL" id="CP065938">
    <property type="protein sequence ID" value="UWX06358.1"/>
    <property type="molecule type" value="Genomic_DNA"/>
</dbReference>
<dbReference type="SUPFAM" id="SSF55729">
    <property type="entry name" value="Acyl-CoA N-acyltransferases (Nat)"/>
    <property type="match status" value="1"/>
</dbReference>
<dbReference type="InterPro" id="IPR051016">
    <property type="entry name" value="Diverse_Substrate_AcTransf"/>
</dbReference>
<sequence length="155" mass="17575">MTALCLATPNHAGLIVDFMHKLGEFQKMSSAITVTTEKMEKLLQNKDGEAVLAFADGTPVAFAYFCKHSSAFIGHTCLYIDAFYVEEEFRKQGIGRQIMQFLAKLCKERGYARMEWGCLDWNTDAWDFYTNLGSVPFEILTIHRLSGESLEKLSQ</sequence>
<dbReference type="PROSITE" id="PS51186">
    <property type="entry name" value="GNAT"/>
    <property type="match status" value="1"/>
</dbReference>
<dbReference type="PANTHER" id="PTHR10545">
    <property type="entry name" value="DIAMINE N-ACETYLTRANSFERASE"/>
    <property type="match status" value="1"/>
</dbReference>
<proteinExistence type="predicted"/>
<accession>A0ABY5Y2X7</accession>
<keyword evidence="5" id="KW-1185">Reference proteome</keyword>
<name>A0ABY5Y2X7_9BACT</name>
<dbReference type="CDD" id="cd04301">
    <property type="entry name" value="NAT_SF"/>
    <property type="match status" value="1"/>
</dbReference>
<evidence type="ECO:0000259" key="3">
    <source>
        <dbReference type="PROSITE" id="PS51186"/>
    </source>
</evidence>
<dbReference type="Proteomes" id="UP001058120">
    <property type="component" value="Chromosome"/>
</dbReference>
<keyword evidence="2" id="KW-0012">Acyltransferase</keyword>
<dbReference type="Gene3D" id="3.40.630.30">
    <property type="match status" value="1"/>
</dbReference>
<evidence type="ECO:0000256" key="1">
    <source>
        <dbReference type="ARBA" id="ARBA00022679"/>
    </source>
</evidence>
<dbReference type="Pfam" id="PF00583">
    <property type="entry name" value="Acetyltransf_1"/>
    <property type="match status" value="1"/>
</dbReference>
<protein>
    <submittedName>
        <fullName evidence="4">GNAT family N-acetyltransferase</fullName>
    </submittedName>
</protein>
<gene>
    <name evidence="4" type="ORF">JBF11_03335</name>
</gene>
<dbReference type="InterPro" id="IPR016181">
    <property type="entry name" value="Acyl_CoA_acyltransferase"/>
</dbReference>